<feature type="region of interest" description="Disordered" evidence="6">
    <location>
        <begin position="1010"/>
        <end position="1038"/>
    </location>
</feature>
<proteinExistence type="inferred from homology"/>
<dbReference type="KEGG" id="acoz:120958348"/>
<evidence type="ECO:0000313" key="10">
    <source>
        <dbReference type="Proteomes" id="UP001105220"/>
    </source>
</evidence>
<feature type="region of interest" description="Disordered" evidence="6">
    <location>
        <begin position="52"/>
        <end position="75"/>
    </location>
</feature>
<accession>A0A9I3BD81</accession>
<dbReference type="GO" id="GO:0047496">
    <property type="term" value="P:vesicle transport along microtubule"/>
    <property type="evidence" value="ECO:0007669"/>
    <property type="project" value="TreeGrafter"/>
</dbReference>
<evidence type="ECO:0000259" key="8">
    <source>
        <dbReference type="SMART" id="SM01424"/>
    </source>
</evidence>
<evidence type="ECO:0000313" key="9">
    <source>
        <dbReference type="EnsemblMetazoa" id="ACON030706-PC"/>
    </source>
</evidence>
<organism evidence="9 10">
    <name type="scientific">Anopheles coluzzii</name>
    <name type="common">African malaria mosquito</name>
    <dbReference type="NCBI Taxonomy" id="1518534"/>
    <lineage>
        <taxon>Eukaryota</taxon>
        <taxon>Metazoa</taxon>
        <taxon>Ecdysozoa</taxon>
        <taxon>Arthropoda</taxon>
        <taxon>Hexapoda</taxon>
        <taxon>Insecta</taxon>
        <taxon>Pterygota</taxon>
        <taxon>Neoptera</taxon>
        <taxon>Endopterygota</taxon>
        <taxon>Diptera</taxon>
        <taxon>Nematocera</taxon>
        <taxon>Culicoidea</taxon>
        <taxon>Culicidae</taxon>
        <taxon>Anophelinae</taxon>
        <taxon>Anopheles</taxon>
    </lineage>
</organism>
<reference evidence="9" key="1">
    <citation type="submission" date="2023-03" db="UniProtKB">
        <authorList>
            <consortium name="EnsemblMetazoa"/>
        </authorList>
    </citation>
    <scope>IDENTIFICATION</scope>
    <source>
        <strain evidence="9">Ngousso</strain>
    </source>
</reference>
<evidence type="ECO:0000256" key="3">
    <source>
        <dbReference type="ARBA" id="ARBA00023054"/>
    </source>
</evidence>
<feature type="region of interest" description="Disordered" evidence="6">
    <location>
        <begin position="186"/>
        <end position="207"/>
    </location>
</feature>
<dbReference type="RefSeq" id="XP_040237007.2">
    <property type="nucleotide sequence ID" value="XM_040381073.2"/>
</dbReference>
<dbReference type="PANTHER" id="PTHR15751">
    <property type="entry name" value="TRAFFICKING KINESIN-BINDING PROTEIN"/>
    <property type="match status" value="1"/>
</dbReference>
<dbReference type="Pfam" id="PF04849">
    <property type="entry name" value="HAP1_N"/>
    <property type="match status" value="1"/>
</dbReference>
<feature type="region of interest" description="Disordered" evidence="6">
    <location>
        <begin position="1187"/>
        <end position="1336"/>
    </location>
</feature>
<evidence type="ECO:0000256" key="5">
    <source>
        <dbReference type="SAM" id="Coils"/>
    </source>
</evidence>
<dbReference type="SMART" id="SM01424">
    <property type="entry name" value="HAP1_N"/>
    <property type="match status" value="1"/>
</dbReference>
<dbReference type="SMART" id="SM01423">
    <property type="entry name" value="Milton"/>
    <property type="match status" value="1"/>
</dbReference>
<feature type="domain" description="Trafficking kinesin-binding protein C-terminal" evidence="7">
    <location>
        <begin position="660"/>
        <end position="862"/>
    </location>
</feature>
<feature type="region of interest" description="Disordered" evidence="6">
    <location>
        <begin position="1058"/>
        <end position="1079"/>
    </location>
</feature>
<dbReference type="GO" id="GO:0048311">
    <property type="term" value="P:mitochondrion distribution"/>
    <property type="evidence" value="ECO:0007669"/>
    <property type="project" value="TreeGrafter"/>
</dbReference>
<name>A0A9I3BD81_ANOCL</name>
<dbReference type="GO" id="GO:0005739">
    <property type="term" value="C:mitochondrion"/>
    <property type="evidence" value="ECO:0007669"/>
    <property type="project" value="UniProtKB-SubCell"/>
</dbReference>
<feature type="coiled-coil region" evidence="5">
    <location>
        <begin position="378"/>
        <end position="412"/>
    </location>
</feature>
<feature type="compositionally biased region" description="Gly residues" evidence="6">
    <location>
        <begin position="1299"/>
        <end position="1310"/>
    </location>
</feature>
<feature type="compositionally biased region" description="Polar residues" evidence="6">
    <location>
        <begin position="1017"/>
        <end position="1035"/>
    </location>
</feature>
<dbReference type="GO" id="GO:0017022">
    <property type="term" value="F:myosin binding"/>
    <property type="evidence" value="ECO:0007669"/>
    <property type="project" value="TreeGrafter"/>
</dbReference>
<dbReference type="InterPro" id="IPR006933">
    <property type="entry name" value="HAP1_N"/>
</dbReference>
<protein>
    <submittedName>
        <fullName evidence="9">Trafficking kinesin-binding protein milt</fullName>
    </submittedName>
</protein>
<dbReference type="GeneID" id="120958348"/>
<feature type="compositionally biased region" description="Low complexity" evidence="6">
    <location>
        <begin position="1227"/>
        <end position="1247"/>
    </location>
</feature>
<dbReference type="InterPro" id="IPR022154">
    <property type="entry name" value="TRAK1/2_C"/>
</dbReference>
<dbReference type="PANTHER" id="PTHR15751:SF12">
    <property type="entry name" value="TRAFFICKING KINESIN-BINDING PROTEIN MILT"/>
    <property type="match status" value="1"/>
</dbReference>
<keyword evidence="4" id="KW-0496">Mitochondrion</keyword>
<evidence type="ECO:0000256" key="2">
    <source>
        <dbReference type="ARBA" id="ARBA00007007"/>
    </source>
</evidence>
<feature type="compositionally biased region" description="Low complexity" evidence="6">
    <location>
        <begin position="1190"/>
        <end position="1219"/>
    </location>
</feature>
<comment type="similarity">
    <text evidence="2">Belongs to the milton family.</text>
</comment>
<evidence type="ECO:0000256" key="1">
    <source>
        <dbReference type="ARBA" id="ARBA00004173"/>
    </source>
</evidence>
<dbReference type="GO" id="GO:0006605">
    <property type="term" value="P:protein targeting"/>
    <property type="evidence" value="ECO:0007669"/>
    <property type="project" value="TreeGrafter"/>
</dbReference>
<evidence type="ECO:0000256" key="4">
    <source>
        <dbReference type="ARBA" id="ARBA00023128"/>
    </source>
</evidence>
<dbReference type="VEuPathDB" id="VectorBase:ACON2_033627"/>
<keyword evidence="10" id="KW-1185">Reference proteome</keyword>
<dbReference type="Proteomes" id="UP001105220">
    <property type="component" value="Unplaced"/>
</dbReference>
<dbReference type="InterPro" id="IPR051946">
    <property type="entry name" value="Intracell_Traff-Reg"/>
</dbReference>
<feature type="region of interest" description="Disordered" evidence="6">
    <location>
        <begin position="584"/>
        <end position="605"/>
    </location>
</feature>
<evidence type="ECO:0000259" key="7">
    <source>
        <dbReference type="SMART" id="SM01423"/>
    </source>
</evidence>
<dbReference type="EnsemblMetazoa" id="ACON030706-RC">
    <property type="protein sequence ID" value="ACON030706-PC"/>
    <property type="gene ID" value="ACON030706"/>
</dbReference>
<feature type="domain" description="HAP1 N-terminal" evidence="8">
    <location>
        <begin position="298"/>
        <end position="587"/>
    </location>
</feature>
<dbReference type="RefSeq" id="XP_040237006.2">
    <property type="nucleotide sequence ID" value="XM_040381072.2"/>
</dbReference>
<dbReference type="Pfam" id="PF12448">
    <property type="entry name" value="Milton"/>
    <property type="match status" value="1"/>
</dbReference>
<sequence length="1355" mass="144763">MSTVPSVVDTTDSSVIRESVSAAAFAVRNATADEDEVYRKLFSSEPLADVGGQSGNGFVNSTPLRPGDARSRASGVGRASSLSSLIGAASADEYQGGLLADEATEPASISSRPSDSSRGFQNTFTVLERHLQSKHFQFRQLRRFLQYNESNQTPVFCNVPPSLNDSSNYLRSISEESGSNATVITSGASEGEAVPPSADATRRRSSLGRARALFHSSSGSVEESEQEPPSFLELELEASDRMRRMRERLGGSVPDLQRSCESIETPLVKALYGVSLESLAKSNTDRIHPDPSVFIDEEDKRSLSGEYPDYPYYVARGTNGLPYLKVVHSSNSPGATGGEKVLCGNRVSQMTRAYDDIDAVTRLLEEKEKDLELTVQIGKELLAQNTHLENRVAELVQELKTTNENRAQLSHELHQKIELIGILTNDADDTSENVTPTASKSINLELLQRKVKQLEDENKSLRTETAQLVKETDECEEQERRLMADIANQLTTANSEFDGLNLELERLKEENRLQHEQIISLTGRLADAEIRLHQLTSENEEASSLLSITKENQNLLAGELAEFKLRYQEVLNLLQEAQEQLRRQRKRSQPLARSSLIPGITGMPAAPDSLQSELMETSLYSEHSLDSGIDSVRGGIGGGGSMMGGMMTGSQQQVPAYRKVFETVRSASRANPNGFSDSFSQLGSMTMSSSSQPRMAPYVYPGLGGTTGNGSGGSNAGITTMTHSYKSGSSVYSTMYGGGGGSSLGGRTYSRESLTADSEDGYPGPAQTGIPGAPGAKDLEAALKRLTPAEVLARRAMLQHAPLGTYSYDEQPAGIPLGCRTPDSIMSTGSSGLSGLSSSSAAGNGQWRLPEKLQIVKPIEGSQTLHHWSRLATPTLSGLLEERPGVTIRGGRGLDELGLQTYSLSDVEEDEDTEDHPGKRFQSFGCTYTYTNSTVLHPDDGTTAVTFSLPPSQMSSQMTSECPTRQPTAPSTPRSSLSRRNSCSTFSVNMGLASMLNERGIKAVTPSALNTPAGPNYSPTVTPCNSPDGSPTRSMSPEPPLLSGLLASTADILRKRFVASTGGQHSSADPADRPSRIMTRNKVALSRLEKKALRSIKIMEKVESIGLENIMLPPQHPPGISPLALHGTSALYTAAASGRGRSPMAQLTSLKHMQDQRRKAQQQQADDLVTIDKETIKAVLTKGLSHDSLKSMASSSGASSGISTAMSSDSDSSSVASFDSEPRTKDTTSGASSAATNTNTASPTTAARLKQMQRQKSRRNLLNGANGGSQRPDLGTVNGSSRPGVRPDLGTVGSKATGKTGGNSSTGGSGKDSRSKQQSTATAAAPAVKEESRSLGQSVYGTISSLLFGRKGGLL</sequence>
<evidence type="ECO:0000256" key="6">
    <source>
        <dbReference type="SAM" id="MobiDB-lite"/>
    </source>
</evidence>
<keyword evidence="3 5" id="KW-0175">Coiled coil</keyword>
<comment type="subcellular location">
    <subcellularLocation>
        <location evidence="1">Mitochondrion</location>
    </subcellularLocation>
</comment>
<feature type="region of interest" description="Disordered" evidence="6">
    <location>
        <begin position="951"/>
        <end position="982"/>
    </location>
</feature>
<dbReference type="GO" id="GO:0031410">
    <property type="term" value="C:cytoplasmic vesicle"/>
    <property type="evidence" value="ECO:0007669"/>
    <property type="project" value="TreeGrafter"/>
</dbReference>
<dbReference type="CTD" id="45683"/>